<dbReference type="EMBL" id="JAUHHV010000007">
    <property type="protein sequence ID" value="KAK1417563.1"/>
    <property type="molecule type" value="Genomic_DNA"/>
</dbReference>
<dbReference type="AlphaFoldDB" id="A0AAD8K9I7"/>
<dbReference type="GO" id="GO:0005576">
    <property type="term" value="C:extracellular region"/>
    <property type="evidence" value="ECO:0007669"/>
    <property type="project" value="UniProtKB-SubCell"/>
</dbReference>
<dbReference type="PANTHER" id="PTHR33285:SF55">
    <property type="entry name" value="PHYTOSULFOKINES 3"/>
    <property type="match status" value="1"/>
</dbReference>
<dbReference type="GO" id="GO:0030154">
    <property type="term" value="P:cell differentiation"/>
    <property type="evidence" value="ECO:0007669"/>
    <property type="project" value="UniProtKB-UniRule"/>
</dbReference>
<dbReference type="InterPro" id="IPR009438">
    <property type="entry name" value="Phytosulfokine"/>
</dbReference>
<keyword evidence="7 9" id="KW-0221">Differentiation</keyword>
<comment type="PTM">
    <text evidence="9">Sulfation is important for activity and for the binding to a putative membrane receptor.</text>
</comment>
<proteinExistence type="inferred from homology"/>
<protein>
    <recommendedName>
        <fullName evidence="9">Phytosulfokine</fullName>
    </recommendedName>
    <component>
        <recommendedName>
            <fullName evidence="9">Phytosulfokine-alpha</fullName>
            <shortName evidence="9">PSK-alpha</shortName>
            <shortName evidence="9">Phytosulfokine-a</shortName>
        </recommendedName>
    </component>
    <component>
        <recommendedName>
            <fullName evidence="9">Phytosulfokine-beta</fullName>
            <shortName evidence="9">PSK-beta</shortName>
            <shortName evidence="9">Phytosulfokine-b</shortName>
        </recommendedName>
    </component>
</protein>
<comment type="caution">
    <text evidence="10">The sequence shown here is derived from an EMBL/GenBank/DDBJ whole genome shotgun (WGS) entry which is preliminary data.</text>
</comment>
<dbReference type="PANTHER" id="PTHR33285">
    <property type="entry name" value="PHYTOSULFOKINES 3"/>
    <property type="match status" value="1"/>
</dbReference>
<sequence length="73" mass="8273">MATILFLPMLSYTIARPDLMFNDATALQIDHMDEAVAKVKDVKNCSGPEIEECLTRTTLDAHLDYIYTNDDHL</sequence>
<keyword evidence="3 9" id="KW-0217">Developmental protein</keyword>
<evidence type="ECO:0000256" key="5">
    <source>
        <dbReference type="ARBA" id="ARBA00022641"/>
    </source>
</evidence>
<evidence type="ECO:0000256" key="7">
    <source>
        <dbReference type="ARBA" id="ARBA00022782"/>
    </source>
</evidence>
<organism evidence="10 11">
    <name type="scientific">Tagetes erecta</name>
    <name type="common">African marigold</name>
    <dbReference type="NCBI Taxonomy" id="13708"/>
    <lineage>
        <taxon>Eukaryota</taxon>
        <taxon>Viridiplantae</taxon>
        <taxon>Streptophyta</taxon>
        <taxon>Embryophyta</taxon>
        <taxon>Tracheophyta</taxon>
        <taxon>Spermatophyta</taxon>
        <taxon>Magnoliopsida</taxon>
        <taxon>eudicotyledons</taxon>
        <taxon>Gunneridae</taxon>
        <taxon>Pentapetalae</taxon>
        <taxon>asterids</taxon>
        <taxon>campanulids</taxon>
        <taxon>Asterales</taxon>
        <taxon>Asteraceae</taxon>
        <taxon>Asteroideae</taxon>
        <taxon>Heliantheae alliance</taxon>
        <taxon>Tageteae</taxon>
        <taxon>Tagetes</taxon>
    </lineage>
</organism>
<dbReference type="GO" id="GO:0008283">
    <property type="term" value="P:cell population proliferation"/>
    <property type="evidence" value="ECO:0007669"/>
    <property type="project" value="UniProtKB-UniRule"/>
</dbReference>
<evidence type="ECO:0000256" key="9">
    <source>
        <dbReference type="RuleBase" id="RU368031"/>
    </source>
</evidence>
<keyword evidence="8 9" id="KW-0339">Growth factor</keyword>
<name>A0AAD8K9I7_TARER</name>
<reference evidence="10" key="1">
    <citation type="journal article" date="2023" name="bioRxiv">
        <title>Improved chromosome-level genome assembly for marigold (Tagetes erecta).</title>
        <authorList>
            <person name="Jiang F."/>
            <person name="Yuan L."/>
            <person name="Wang S."/>
            <person name="Wang H."/>
            <person name="Xu D."/>
            <person name="Wang A."/>
            <person name="Fan W."/>
        </authorList>
    </citation>
    <scope>NUCLEOTIDE SEQUENCE</scope>
    <source>
        <strain evidence="10">WSJ</strain>
        <tissue evidence="10">Leaf</tissue>
    </source>
</reference>
<keyword evidence="6 9" id="KW-0732">Signal</keyword>
<dbReference type="Pfam" id="PF06404">
    <property type="entry name" value="PSK"/>
    <property type="match status" value="1"/>
</dbReference>
<evidence type="ECO:0000256" key="6">
    <source>
        <dbReference type="ARBA" id="ARBA00022729"/>
    </source>
</evidence>
<dbReference type="GO" id="GO:0008083">
    <property type="term" value="F:growth factor activity"/>
    <property type="evidence" value="ECO:0007669"/>
    <property type="project" value="UniProtKB-UniRule"/>
</dbReference>
<comment type="similarity">
    <text evidence="2 9">Belongs to the phytosulfokine family.</text>
</comment>
<comment type="function">
    <text evidence="9">Promotes plant cell differentiation, organogenesis and somatic embryogenesis as well as cell proliferation.</text>
</comment>
<evidence type="ECO:0000256" key="4">
    <source>
        <dbReference type="ARBA" id="ARBA00022525"/>
    </source>
</evidence>
<dbReference type="Proteomes" id="UP001229421">
    <property type="component" value="Unassembled WGS sequence"/>
</dbReference>
<evidence type="ECO:0000313" key="11">
    <source>
        <dbReference type="Proteomes" id="UP001229421"/>
    </source>
</evidence>
<evidence type="ECO:0000256" key="8">
    <source>
        <dbReference type="ARBA" id="ARBA00023030"/>
    </source>
</evidence>
<evidence type="ECO:0000256" key="3">
    <source>
        <dbReference type="ARBA" id="ARBA00022473"/>
    </source>
</evidence>
<gene>
    <name evidence="10" type="ORF">QVD17_26692</name>
</gene>
<keyword evidence="5 9" id="KW-0765">Sulfation</keyword>
<keyword evidence="4 9" id="KW-0964">Secreted</keyword>
<evidence type="ECO:0000256" key="1">
    <source>
        <dbReference type="ARBA" id="ARBA00004613"/>
    </source>
</evidence>
<accession>A0AAD8K9I7</accession>
<evidence type="ECO:0000256" key="2">
    <source>
        <dbReference type="ARBA" id="ARBA00010781"/>
    </source>
</evidence>
<keyword evidence="11" id="KW-1185">Reference proteome</keyword>
<comment type="PTM">
    <text evidence="9">PSK-alpha is produced by endopeptidase digestion. PSK-beta is produced from PSK-alpha by exopeptidase digestion.</text>
</comment>
<comment type="subcellular location">
    <subcellularLocation>
        <location evidence="1 9">Secreted</location>
    </subcellularLocation>
</comment>
<evidence type="ECO:0000313" key="10">
    <source>
        <dbReference type="EMBL" id="KAK1417563.1"/>
    </source>
</evidence>